<evidence type="ECO:0000313" key="13">
    <source>
        <dbReference type="EMBL" id="GFH35929.1"/>
    </source>
</evidence>
<evidence type="ECO:0000256" key="5">
    <source>
        <dbReference type="ARBA" id="ARBA00022741"/>
    </source>
</evidence>
<dbReference type="Pfam" id="PF00005">
    <property type="entry name" value="ABC_tran"/>
    <property type="match status" value="1"/>
</dbReference>
<evidence type="ECO:0000256" key="6">
    <source>
        <dbReference type="ARBA" id="ARBA00022840"/>
    </source>
</evidence>
<name>A0A6A0ASJ2_9ACTN</name>
<proteinExistence type="inferred from homology"/>
<dbReference type="InterPro" id="IPR003593">
    <property type="entry name" value="AAA+_ATPase"/>
</dbReference>
<dbReference type="PROSITE" id="PS50893">
    <property type="entry name" value="ABC_TRANSPORTER_2"/>
    <property type="match status" value="1"/>
</dbReference>
<comment type="caution">
    <text evidence="13">The sequence shown here is derived from an EMBL/GenBank/DDBJ whole genome shotgun (WGS) entry which is preliminary data.</text>
</comment>
<gene>
    <name evidence="13" type="ORF">SCWH03_21510</name>
</gene>
<keyword evidence="4" id="KW-1003">Cell membrane</keyword>
<dbReference type="Gene3D" id="3.40.50.300">
    <property type="entry name" value="P-loop containing nucleotide triphosphate hydrolases"/>
    <property type="match status" value="1"/>
</dbReference>
<keyword evidence="6 13" id="KW-0067">ATP-binding</keyword>
<dbReference type="InterPro" id="IPR027417">
    <property type="entry name" value="P-loop_NTPase"/>
</dbReference>
<dbReference type="PANTHER" id="PTHR42711:SF19">
    <property type="entry name" value="DOXORUBICIN RESISTANCE ATP-BINDING PROTEIN DRRA"/>
    <property type="match status" value="1"/>
</dbReference>
<evidence type="ECO:0000256" key="8">
    <source>
        <dbReference type="ARBA" id="ARBA00023136"/>
    </source>
</evidence>
<dbReference type="SMART" id="SM00382">
    <property type="entry name" value="AAA"/>
    <property type="match status" value="1"/>
</dbReference>
<dbReference type="GO" id="GO:0008559">
    <property type="term" value="F:ABC-type xenobiotic transporter activity"/>
    <property type="evidence" value="ECO:0007669"/>
    <property type="project" value="UniProtKB-EC"/>
</dbReference>
<dbReference type="GO" id="GO:0005886">
    <property type="term" value="C:plasma membrane"/>
    <property type="evidence" value="ECO:0007669"/>
    <property type="project" value="UniProtKB-SubCell"/>
</dbReference>
<keyword evidence="9" id="KW-0046">Antibiotic resistance</keyword>
<dbReference type="PROSITE" id="PS00211">
    <property type="entry name" value="ABC_TRANSPORTER_1"/>
    <property type="match status" value="1"/>
</dbReference>
<sequence>MPGAIYAEGLVKTFGEVRALDGVDLDVPEGTVLGLLGPNGAGKTTAVRVLTTLLRPDSGRAVVAGVDVLRHPNEVRRSIGLSGQFAAVDEYLTGRENLQMVGRLYQMTGKAAKARAGELLERFNLADAADRPAKTYSGGMRRRLDLAAALVVSPPVMFMDEPTTGLDPRNRQALWEVIKELVGGGTTLLLTTQYLEEADHLADDICVVDHGKVIARGTADQLKARTGGERVEVVVHRPDEIDPARRILRRFGAEGPAEGAGQGSGRGGGIAGDTPGDTPGGIAVEEHTRRLTVPVTGGAKLLAEVIRELDAAGIEIDDIGLRRPTLDDVFISLTGRHVEGAEEGAEKGPDDGGEVPAARRGRDRKAGKEAVK</sequence>
<evidence type="ECO:0000256" key="1">
    <source>
        <dbReference type="ARBA" id="ARBA00004413"/>
    </source>
</evidence>
<evidence type="ECO:0000256" key="3">
    <source>
        <dbReference type="ARBA" id="ARBA00022448"/>
    </source>
</evidence>
<dbReference type="InterPro" id="IPR050763">
    <property type="entry name" value="ABC_transporter_ATP-binding"/>
</dbReference>
<keyword evidence="5" id="KW-0547">Nucleotide-binding</keyword>
<dbReference type="NCBIfam" id="TIGR01188">
    <property type="entry name" value="drrA"/>
    <property type="match status" value="1"/>
</dbReference>
<dbReference type="PANTHER" id="PTHR42711">
    <property type="entry name" value="ABC TRANSPORTER ATP-BINDING PROTEIN"/>
    <property type="match status" value="1"/>
</dbReference>
<keyword evidence="14" id="KW-1185">Reference proteome</keyword>
<keyword evidence="3" id="KW-0813">Transport</keyword>
<evidence type="ECO:0000256" key="11">
    <source>
        <dbReference type="SAM" id="MobiDB-lite"/>
    </source>
</evidence>
<evidence type="ECO:0000259" key="12">
    <source>
        <dbReference type="PROSITE" id="PS50893"/>
    </source>
</evidence>
<accession>A0A6A0ASJ2</accession>
<evidence type="ECO:0000256" key="9">
    <source>
        <dbReference type="ARBA" id="ARBA00023251"/>
    </source>
</evidence>
<dbReference type="InterPro" id="IPR003439">
    <property type="entry name" value="ABC_transporter-like_ATP-bd"/>
</dbReference>
<protein>
    <recommendedName>
        <fullName evidence="2">ABC-type xenobiotic transporter</fullName>
        <ecNumber evidence="2">7.6.2.2</ecNumber>
    </recommendedName>
</protein>
<comment type="subcellular location">
    <subcellularLocation>
        <location evidence="1">Cell membrane</location>
        <topology evidence="1">Peripheral membrane protein</topology>
        <orientation evidence="1">Cytoplasmic side</orientation>
    </subcellularLocation>
</comment>
<evidence type="ECO:0000313" key="14">
    <source>
        <dbReference type="Proteomes" id="UP000484988"/>
    </source>
</evidence>
<dbReference type="InterPro" id="IPR017871">
    <property type="entry name" value="ABC_transporter-like_CS"/>
</dbReference>
<evidence type="ECO:0000256" key="4">
    <source>
        <dbReference type="ARBA" id="ARBA00022475"/>
    </source>
</evidence>
<feature type="region of interest" description="Disordered" evidence="11">
    <location>
        <begin position="254"/>
        <end position="288"/>
    </location>
</feature>
<dbReference type="InterPro" id="IPR005894">
    <property type="entry name" value="DrrA"/>
</dbReference>
<dbReference type="GO" id="GO:0005524">
    <property type="term" value="F:ATP binding"/>
    <property type="evidence" value="ECO:0007669"/>
    <property type="project" value="UniProtKB-KW"/>
</dbReference>
<comment type="similarity">
    <text evidence="10">Belongs to the ABC transporter superfamily. Drug exporter-1 (DrugE1) (TC 3.A.1.105) family.</text>
</comment>
<feature type="region of interest" description="Disordered" evidence="11">
    <location>
        <begin position="339"/>
        <end position="372"/>
    </location>
</feature>
<dbReference type="GO" id="GO:0016887">
    <property type="term" value="F:ATP hydrolysis activity"/>
    <property type="evidence" value="ECO:0007669"/>
    <property type="project" value="InterPro"/>
</dbReference>
<dbReference type="GO" id="GO:1900753">
    <property type="term" value="P:doxorubicin transport"/>
    <property type="evidence" value="ECO:0007669"/>
    <property type="project" value="InterPro"/>
</dbReference>
<evidence type="ECO:0000256" key="2">
    <source>
        <dbReference type="ARBA" id="ARBA00012191"/>
    </source>
</evidence>
<keyword evidence="7" id="KW-1278">Translocase</keyword>
<dbReference type="AlphaFoldDB" id="A0A6A0ASJ2"/>
<dbReference type="GO" id="GO:0043215">
    <property type="term" value="P:daunorubicin transport"/>
    <property type="evidence" value="ECO:0007669"/>
    <property type="project" value="InterPro"/>
</dbReference>
<dbReference type="SUPFAM" id="SSF52540">
    <property type="entry name" value="P-loop containing nucleoside triphosphate hydrolases"/>
    <property type="match status" value="1"/>
</dbReference>
<feature type="compositionally biased region" description="Basic and acidic residues" evidence="11">
    <location>
        <begin position="339"/>
        <end position="350"/>
    </location>
</feature>
<evidence type="ECO:0000256" key="10">
    <source>
        <dbReference type="ARBA" id="ARBA00049985"/>
    </source>
</evidence>
<keyword evidence="8" id="KW-0472">Membrane</keyword>
<dbReference type="Proteomes" id="UP000484988">
    <property type="component" value="Unassembled WGS sequence"/>
</dbReference>
<dbReference type="EC" id="7.6.2.2" evidence="2"/>
<organism evidence="13 14">
    <name type="scientific">Streptomyces pacificus</name>
    <dbReference type="NCBI Taxonomy" id="2705029"/>
    <lineage>
        <taxon>Bacteria</taxon>
        <taxon>Bacillati</taxon>
        <taxon>Actinomycetota</taxon>
        <taxon>Actinomycetes</taxon>
        <taxon>Kitasatosporales</taxon>
        <taxon>Streptomycetaceae</taxon>
        <taxon>Streptomyces</taxon>
    </lineage>
</organism>
<feature type="compositionally biased region" description="Gly residues" evidence="11">
    <location>
        <begin position="258"/>
        <end position="271"/>
    </location>
</feature>
<feature type="domain" description="ABC transporter" evidence="12">
    <location>
        <begin position="5"/>
        <end position="235"/>
    </location>
</feature>
<evidence type="ECO:0000256" key="7">
    <source>
        <dbReference type="ARBA" id="ARBA00022967"/>
    </source>
</evidence>
<dbReference type="GO" id="GO:0046677">
    <property type="term" value="P:response to antibiotic"/>
    <property type="evidence" value="ECO:0007669"/>
    <property type="project" value="UniProtKB-KW"/>
</dbReference>
<dbReference type="EMBL" id="BLLG01000005">
    <property type="protein sequence ID" value="GFH35929.1"/>
    <property type="molecule type" value="Genomic_DNA"/>
</dbReference>
<dbReference type="RefSeq" id="WP_173263874.1">
    <property type="nucleotide sequence ID" value="NZ_BLLG01000005.1"/>
</dbReference>
<dbReference type="FunFam" id="3.40.50.300:FF:000589">
    <property type="entry name" value="ABC transporter, ATP-binding subunit"/>
    <property type="match status" value="1"/>
</dbReference>
<reference evidence="13 14" key="1">
    <citation type="submission" date="2020-02" db="EMBL/GenBank/DDBJ databases">
        <title>Whole Genome Shotgun Sequence of Streptomyces sp. strain CWH03.</title>
        <authorList>
            <person name="Dohra H."/>
            <person name="Kodani S."/>
            <person name="Yamamura H."/>
        </authorList>
    </citation>
    <scope>NUCLEOTIDE SEQUENCE [LARGE SCALE GENOMIC DNA]</scope>
    <source>
        <strain evidence="13 14">CWH03</strain>
    </source>
</reference>